<accession>F2JS23</accession>
<dbReference type="GO" id="GO:0006950">
    <property type="term" value="P:response to stress"/>
    <property type="evidence" value="ECO:0007669"/>
    <property type="project" value="UniProtKB-ARBA"/>
</dbReference>
<dbReference type="InterPro" id="IPR011551">
    <property type="entry name" value="NTP_PyrPHydrolase_MazG"/>
</dbReference>
<dbReference type="PANTHER" id="PTHR30522:SF0">
    <property type="entry name" value="NUCLEOSIDE TRIPHOSPHATE PYROPHOSPHOHYDROLASE"/>
    <property type="match status" value="1"/>
</dbReference>
<name>F2JS23_CELLD</name>
<sequence>MESLYSYEDLVAIIEKLRGEGGCPWDREQTHESLTPCLLEESYELMEALQNNDIPLMREELGDVLLQVLMHTQIAKEDGEFTLEEVIHDLAHKLIYRHPHVFKDTKVENSQEVLTNWEELKQKEKNETSLVESMDRVAKTLPALVKTQKVQNKAINNGAINRDILQELEGLIDRLNCIKDTVKQGDIVQNEEKIGEILFAVVKLSTFFEINAEFALTKSMEKFINRFRYIENSRVPKD</sequence>
<dbReference type="PANTHER" id="PTHR30522">
    <property type="entry name" value="NUCLEOSIDE TRIPHOSPHATE PYROPHOSPHOHYDROLASE"/>
    <property type="match status" value="1"/>
</dbReference>
<dbReference type="AlphaFoldDB" id="F2JS23"/>
<dbReference type="KEGG" id="cle:Clole_1107"/>
<dbReference type="GO" id="GO:0006203">
    <property type="term" value="P:dGTP catabolic process"/>
    <property type="evidence" value="ECO:0007669"/>
    <property type="project" value="TreeGrafter"/>
</dbReference>
<proteinExistence type="predicted"/>
<feature type="domain" description="NTP pyrophosphohydrolase MazG-like" evidence="1">
    <location>
        <begin position="29"/>
        <end position="102"/>
    </location>
</feature>
<dbReference type="GO" id="GO:0046076">
    <property type="term" value="P:dTTP catabolic process"/>
    <property type="evidence" value="ECO:0007669"/>
    <property type="project" value="TreeGrafter"/>
</dbReference>
<dbReference type="InterPro" id="IPR048015">
    <property type="entry name" value="NTP-PPase_MazG-like_N"/>
</dbReference>
<dbReference type="InterPro" id="IPR004518">
    <property type="entry name" value="MazG-like_dom"/>
</dbReference>
<dbReference type="NCBIfam" id="TIGR00444">
    <property type="entry name" value="mazG"/>
    <property type="match status" value="1"/>
</dbReference>
<evidence type="ECO:0000313" key="3">
    <source>
        <dbReference type="Proteomes" id="UP000008467"/>
    </source>
</evidence>
<dbReference type="STRING" id="642492.Clole_1107"/>
<gene>
    <name evidence="2" type="ordered locus">Clole_1107</name>
</gene>
<dbReference type="Gene3D" id="1.10.287.1080">
    <property type="entry name" value="MazG-like"/>
    <property type="match status" value="2"/>
</dbReference>
<dbReference type="Proteomes" id="UP000008467">
    <property type="component" value="Chromosome"/>
</dbReference>
<dbReference type="GO" id="GO:0046081">
    <property type="term" value="P:dUTP catabolic process"/>
    <property type="evidence" value="ECO:0007669"/>
    <property type="project" value="TreeGrafter"/>
</dbReference>
<dbReference type="GO" id="GO:0046052">
    <property type="term" value="P:UTP catabolic process"/>
    <property type="evidence" value="ECO:0007669"/>
    <property type="project" value="TreeGrafter"/>
</dbReference>
<keyword evidence="3" id="KW-1185">Reference proteome</keyword>
<dbReference type="EMBL" id="CP002582">
    <property type="protein sequence ID" value="ADZ82837.1"/>
    <property type="molecule type" value="Genomic_DNA"/>
</dbReference>
<dbReference type="Pfam" id="PF03819">
    <property type="entry name" value="MazG"/>
    <property type="match status" value="1"/>
</dbReference>
<dbReference type="NCBIfam" id="NF007113">
    <property type="entry name" value="PRK09562.1"/>
    <property type="match status" value="1"/>
</dbReference>
<dbReference type="GO" id="GO:0046047">
    <property type="term" value="P:TTP catabolic process"/>
    <property type="evidence" value="ECO:0007669"/>
    <property type="project" value="TreeGrafter"/>
</dbReference>
<evidence type="ECO:0000259" key="1">
    <source>
        <dbReference type="Pfam" id="PF03819"/>
    </source>
</evidence>
<dbReference type="GO" id="GO:0046061">
    <property type="term" value="P:dATP catabolic process"/>
    <property type="evidence" value="ECO:0007669"/>
    <property type="project" value="TreeGrafter"/>
</dbReference>
<dbReference type="HOGENOM" id="CLU_038356_0_1_9"/>
<reference evidence="2 3" key="1">
    <citation type="journal article" date="2011" name="J. Bacteriol.">
        <title>Complete genome sequence of the cellulose-degrading bacterium Cellulosilyticum lentocellum.</title>
        <authorList>
            <consortium name="US DOE Joint Genome Institute"/>
            <person name="Miller D.A."/>
            <person name="Suen G."/>
            <person name="Bruce D."/>
            <person name="Copeland A."/>
            <person name="Cheng J.F."/>
            <person name="Detter C."/>
            <person name="Goodwin L.A."/>
            <person name="Han C.S."/>
            <person name="Hauser L.J."/>
            <person name="Land M.L."/>
            <person name="Lapidus A."/>
            <person name="Lucas S."/>
            <person name="Meincke L."/>
            <person name="Pitluck S."/>
            <person name="Tapia R."/>
            <person name="Teshima H."/>
            <person name="Woyke T."/>
            <person name="Fox B.G."/>
            <person name="Angert E.R."/>
            <person name="Currie C.R."/>
        </authorList>
    </citation>
    <scope>NUCLEOTIDE SEQUENCE [LARGE SCALE GENOMIC DNA]</scope>
    <source>
        <strain evidence="3">ATCC 49066 / DSM 5427 / NCIMB 11756 / RHM5</strain>
    </source>
</reference>
<protein>
    <submittedName>
        <fullName evidence="2">MazG family protein</fullName>
    </submittedName>
</protein>
<dbReference type="RefSeq" id="WP_013656136.1">
    <property type="nucleotide sequence ID" value="NC_015275.1"/>
</dbReference>
<dbReference type="SUPFAM" id="SSF101386">
    <property type="entry name" value="all-alpha NTP pyrophosphatases"/>
    <property type="match status" value="2"/>
</dbReference>
<dbReference type="CDD" id="cd11528">
    <property type="entry name" value="NTP-PPase_MazG_Nterm"/>
    <property type="match status" value="1"/>
</dbReference>
<dbReference type="FunFam" id="1.10.287.1080:FF:000001">
    <property type="entry name" value="Nucleoside triphosphate pyrophosphohydrolase"/>
    <property type="match status" value="1"/>
</dbReference>
<organism evidence="2 3">
    <name type="scientific">Cellulosilyticum lentocellum (strain ATCC 49066 / DSM 5427 / NCIMB 11756 / RHM5)</name>
    <name type="common">Clostridium lentocellum</name>
    <dbReference type="NCBI Taxonomy" id="642492"/>
    <lineage>
        <taxon>Bacteria</taxon>
        <taxon>Bacillati</taxon>
        <taxon>Bacillota</taxon>
        <taxon>Clostridia</taxon>
        <taxon>Lachnospirales</taxon>
        <taxon>Cellulosilyticaceae</taxon>
        <taxon>Cellulosilyticum</taxon>
    </lineage>
</organism>
<dbReference type="GO" id="GO:0047429">
    <property type="term" value="F:nucleoside triphosphate diphosphatase activity"/>
    <property type="evidence" value="ECO:0007669"/>
    <property type="project" value="TreeGrafter"/>
</dbReference>
<dbReference type="eggNOG" id="COG3956">
    <property type="taxonomic scope" value="Bacteria"/>
</dbReference>
<evidence type="ECO:0000313" key="2">
    <source>
        <dbReference type="EMBL" id="ADZ82837.1"/>
    </source>
</evidence>